<dbReference type="SUPFAM" id="SSF52833">
    <property type="entry name" value="Thioredoxin-like"/>
    <property type="match status" value="1"/>
</dbReference>
<dbReference type="CDD" id="cd02966">
    <property type="entry name" value="TlpA_like_family"/>
    <property type="match status" value="1"/>
</dbReference>
<dbReference type="PROSITE" id="PS00194">
    <property type="entry name" value="THIOREDOXIN_1"/>
    <property type="match status" value="1"/>
</dbReference>
<dbReference type="GO" id="GO:0016491">
    <property type="term" value="F:oxidoreductase activity"/>
    <property type="evidence" value="ECO:0007669"/>
    <property type="project" value="InterPro"/>
</dbReference>
<name>A0A923PIN8_9BACT</name>
<dbReference type="Gene3D" id="3.40.30.10">
    <property type="entry name" value="Glutaredoxin"/>
    <property type="match status" value="1"/>
</dbReference>
<evidence type="ECO:0000256" key="1">
    <source>
        <dbReference type="ARBA" id="ARBA00023284"/>
    </source>
</evidence>
<proteinExistence type="predicted"/>
<dbReference type="PANTHER" id="PTHR42852">
    <property type="entry name" value="THIOL:DISULFIDE INTERCHANGE PROTEIN DSBE"/>
    <property type="match status" value="1"/>
</dbReference>
<evidence type="ECO:0000313" key="4">
    <source>
        <dbReference type="Proteomes" id="UP000650081"/>
    </source>
</evidence>
<dbReference type="PROSITE" id="PS51352">
    <property type="entry name" value="THIOREDOXIN_2"/>
    <property type="match status" value="1"/>
</dbReference>
<dbReference type="RefSeq" id="WP_187466924.1">
    <property type="nucleotide sequence ID" value="NZ_JACSIT010000106.1"/>
</dbReference>
<dbReference type="InterPro" id="IPR050553">
    <property type="entry name" value="Thioredoxin_ResA/DsbE_sf"/>
</dbReference>
<protein>
    <submittedName>
        <fullName evidence="3">TlpA family protein disulfide reductase</fullName>
    </submittedName>
</protein>
<gene>
    <name evidence="3" type="ORF">H9S92_11810</name>
</gene>
<feature type="domain" description="Thioredoxin" evidence="2">
    <location>
        <begin position="21"/>
        <end position="165"/>
    </location>
</feature>
<keyword evidence="4" id="KW-1185">Reference proteome</keyword>
<keyword evidence="1" id="KW-0676">Redox-active center</keyword>
<sequence>MPLLLLGAYFLGKTWYLSPSQDAEAPAAEFTAVRADGLSFSLSDLRGGYVLLDFWGSWCGPCRRESPALRQLNASTAGQLTIVSIAIEQDSSAWKRARTQDARDWPFQVMDYTPSFRFLDGNVAARYGVRQVPTNFLIDPNGTVIGVNVPLSAIAGRITGQSNSE</sequence>
<dbReference type="GO" id="GO:0016209">
    <property type="term" value="F:antioxidant activity"/>
    <property type="evidence" value="ECO:0007669"/>
    <property type="project" value="InterPro"/>
</dbReference>
<dbReference type="InterPro" id="IPR013766">
    <property type="entry name" value="Thioredoxin_domain"/>
</dbReference>
<dbReference type="Proteomes" id="UP000650081">
    <property type="component" value="Unassembled WGS sequence"/>
</dbReference>
<evidence type="ECO:0000313" key="3">
    <source>
        <dbReference type="EMBL" id="MBC6994853.1"/>
    </source>
</evidence>
<evidence type="ECO:0000259" key="2">
    <source>
        <dbReference type="PROSITE" id="PS51352"/>
    </source>
</evidence>
<accession>A0A923PIN8</accession>
<dbReference type="EMBL" id="JACSIT010000106">
    <property type="protein sequence ID" value="MBC6994853.1"/>
    <property type="molecule type" value="Genomic_DNA"/>
</dbReference>
<dbReference type="InterPro" id="IPR017937">
    <property type="entry name" value="Thioredoxin_CS"/>
</dbReference>
<organism evidence="3 4">
    <name type="scientific">Neolewinella lacunae</name>
    <dbReference type="NCBI Taxonomy" id="1517758"/>
    <lineage>
        <taxon>Bacteria</taxon>
        <taxon>Pseudomonadati</taxon>
        <taxon>Bacteroidota</taxon>
        <taxon>Saprospiria</taxon>
        <taxon>Saprospirales</taxon>
        <taxon>Lewinellaceae</taxon>
        <taxon>Neolewinella</taxon>
    </lineage>
</organism>
<comment type="caution">
    <text evidence="3">The sequence shown here is derived from an EMBL/GenBank/DDBJ whole genome shotgun (WGS) entry which is preliminary data.</text>
</comment>
<dbReference type="Pfam" id="PF00578">
    <property type="entry name" value="AhpC-TSA"/>
    <property type="match status" value="1"/>
</dbReference>
<dbReference type="InterPro" id="IPR000866">
    <property type="entry name" value="AhpC/TSA"/>
</dbReference>
<dbReference type="InterPro" id="IPR036249">
    <property type="entry name" value="Thioredoxin-like_sf"/>
</dbReference>
<reference evidence="3" key="1">
    <citation type="submission" date="2020-08" db="EMBL/GenBank/DDBJ databases">
        <title>Lewinella bacteria from marine environments.</title>
        <authorList>
            <person name="Zhong Y."/>
        </authorList>
    </citation>
    <scope>NUCLEOTIDE SEQUENCE</scope>
    <source>
        <strain evidence="3">KCTC 42187</strain>
    </source>
</reference>
<dbReference type="PANTHER" id="PTHR42852:SF13">
    <property type="entry name" value="PROTEIN DIPZ"/>
    <property type="match status" value="1"/>
</dbReference>
<dbReference type="AlphaFoldDB" id="A0A923PIN8"/>